<organism evidence="2 3">
    <name type="scientific">Candidatus Wolfebacteria bacterium GW2011_GWC1_37_10</name>
    <dbReference type="NCBI Taxonomy" id="1619010"/>
    <lineage>
        <taxon>Bacteria</taxon>
        <taxon>Candidatus Wolfeibacteriota</taxon>
    </lineage>
</organism>
<name>A0A0G0FSN0_9BACT</name>
<evidence type="ECO:0000313" key="3">
    <source>
        <dbReference type="Proteomes" id="UP000034044"/>
    </source>
</evidence>
<gene>
    <name evidence="2" type="ORF">US36_C0010G0002</name>
</gene>
<keyword evidence="1" id="KW-0472">Membrane</keyword>
<proteinExistence type="predicted"/>
<evidence type="ECO:0000256" key="1">
    <source>
        <dbReference type="SAM" id="Phobius"/>
    </source>
</evidence>
<reference evidence="2 3" key="1">
    <citation type="journal article" date="2015" name="Nature">
        <title>rRNA introns, odd ribosomes, and small enigmatic genomes across a large radiation of phyla.</title>
        <authorList>
            <person name="Brown C.T."/>
            <person name="Hug L.A."/>
            <person name="Thomas B.C."/>
            <person name="Sharon I."/>
            <person name="Castelle C.J."/>
            <person name="Singh A."/>
            <person name="Wilkins M.J."/>
            <person name="Williams K.H."/>
            <person name="Banfield J.F."/>
        </authorList>
    </citation>
    <scope>NUCLEOTIDE SEQUENCE [LARGE SCALE GENOMIC DNA]</scope>
</reference>
<feature type="transmembrane region" description="Helical" evidence="1">
    <location>
        <begin position="6"/>
        <end position="25"/>
    </location>
</feature>
<protein>
    <submittedName>
        <fullName evidence="2">Uncharacterized protein</fullName>
    </submittedName>
</protein>
<keyword evidence="1" id="KW-1133">Transmembrane helix</keyword>
<dbReference type="AlphaFoldDB" id="A0A0G0FSN0"/>
<sequence length="230" mass="25134">MNKKIIIVSAVVIIIAAILGTIYFVSPKSFESLKNLTKIIDLTPEKPKVIEEKLVIPETKKITGGEGRFVSEGPVEVALVPKTESEKVVVSKAILTVKGSYNLAKQEAGKWSSDAKLVFIKSLGAVTLEGKSSQWQLAFSSKTKVKKGYEIIIQADQIVSKKEIESSAKGVDFPANMSDSGEFVKKLQERPTFSDAIISSFLLASTPESTDIKWWFSISTSKGTVTFEVK</sequence>
<accession>A0A0G0FSN0</accession>
<keyword evidence="1" id="KW-0812">Transmembrane</keyword>
<dbReference type="EMBL" id="LBSR01000010">
    <property type="protein sequence ID" value="KKQ22023.1"/>
    <property type="molecule type" value="Genomic_DNA"/>
</dbReference>
<evidence type="ECO:0000313" key="2">
    <source>
        <dbReference type="EMBL" id="KKQ22023.1"/>
    </source>
</evidence>
<dbReference type="Proteomes" id="UP000034044">
    <property type="component" value="Unassembled WGS sequence"/>
</dbReference>
<comment type="caution">
    <text evidence="2">The sequence shown here is derived from an EMBL/GenBank/DDBJ whole genome shotgun (WGS) entry which is preliminary data.</text>
</comment>